<feature type="signal peptide" evidence="1">
    <location>
        <begin position="1"/>
        <end position="25"/>
    </location>
</feature>
<proteinExistence type="predicted"/>
<dbReference type="RefSeq" id="WP_345476196.1">
    <property type="nucleotide sequence ID" value="NZ_BAABLW010000001.1"/>
</dbReference>
<evidence type="ECO:0000313" key="3">
    <source>
        <dbReference type="EMBL" id="GAA4910834.1"/>
    </source>
</evidence>
<reference evidence="4" key="1">
    <citation type="journal article" date="2019" name="Int. J. Syst. Evol. Microbiol.">
        <title>The Global Catalogue of Microorganisms (GCM) 10K type strain sequencing project: providing services to taxonomists for standard genome sequencing and annotation.</title>
        <authorList>
            <consortium name="The Broad Institute Genomics Platform"/>
            <consortium name="The Broad Institute Genome Sequencing Center for Infectious Disease"/>
            <person name="Wu L."/>
            <person name="Ma J."/>
        </authorList>
    </citation>
    <scope>NUCLEOTIDE SEQUENCE [LARGE SCALE GENOMIC DNA]</scope>
    <source>
        <strain evidence="4">JCM 19129</strain>
    </source>
</reference>
<dbReference type="PIRSF" id="PIRSF002741">
    <property type="entry name" value="MppA"/>
    <property type="match status" value="1"/>
</dbReference>
<gene>
    <name evidence="3" type="ORF">GCM10025790_01210</name>
</gene>
<dbReference type="SUPFAM" id="SSF53850">
    <property type="entry name" value="Periplasmic binding protein-like II"/>
    <property type="match status" value="1"/>
</dbReference>
<dbReference type="InterPro" id="IPR039424">
    <property type="entry name" value="SBP_5"/>
</dbReference>
<feature type="chain" id="PRO_5045479650" evidence="1">
    <location>
        <begin position="26"/>
        <end position="541"/>
    </location>
</feature>
<evidence type="ECO:0000256" key="1">
    <source>
        <dbReference type="SAM" id="SignalP"/>
    </source>
</evidence>
<name>A0ABP9FNL7_9MICC</name>
<dbReference type="Gene3D" id="3.90.76.10">
    <property type="entry name" value="Dipeptide-binding Protein, Domain 1"/>
    <property type="match status" value="1"/>
</dbReference>
<dbReference type="PANTHER" id="PTHR30290">
    <property type="entry name" value="PERIPLASMIC BINDING COMPONENT OF ABC TRANSPORTER"/>
    <property type="match status" value="1"/>
</dbReference>
<dbReference type="EMBL" id="BAABLW010000001">
    <property type="protein sequence ID" value="GAA4910834.1"/>
    <property type="molecule type" value="Genomic_DNA"/>
</dbReference>
<dbReference type="Proteomes" id="UP001500368">
    <property type="component" value="Unassembled WGS sequence"/>
</dbReference>
<dbReference type="CDD" id="cd00995">
    <property type="entry name" value="PBP2_NikA_DppA_OppA_like"/>
    <property type="match status" value="1"/>
</dbReference>
<dbReference type="Gene3D" id="3.10.105.10">
    <property type="entry name" value="Dipeptide-binding Protein, Domain 3"/>
    <property type="match status" value="1"/>
</dbReference>
<organism evidence="3 4">
    <name type="scientific">Nesterenkonia rhizosphaerae</name>
    <dbReference type="NCBI Taxonomy" id="1348272"/>
    <lineage>
        <taxon>Bacteria</taxon>
        <taxon>Bacillati</taxon>
        <taxon>Actinomycetota</taxon>
        <taxon>Actinomycetes</taxon>
        <taxon>Micrococcales</taxon>
        <taxon>Micrococcaceae</taxon>
        <taxon>Nesterenkonia</taxon>
    </lineage>
</organism>
<protein>
    <submittedName>
        <fullName evidence="3">ABC transporter substrate-binding protein</fullName>
    </submittedName>
</protein>
<feature type="domain" description="Solute-binding protein family 5" evidence="2">
    <location>
        <begin position="90"/>
        <end position="460"/>
    </location>
</feature>
<dbReference type="PANTHER" id="PTHR30290:SF83">
    <property type="entry name" value="ABC TRANSPORTER SUBSTRATE-BINDING PROTEIN"/>
    <property type="match status" value="1"/>
</dbReference>
<dbReference type="InterPro" id="IPR030678">
    <property type="entry name" value="Peptide/Ni-bd"/>
</dbReference>
<keyword evidence="4" id="KW-1185">Reference proteome</keyword>
<evidence type="ECO:0000259" key="2">
    <source>
        <dbReference type="Pfam" id="PF00496"/>
    </source>
</evidence>
<dbReference type="PROSITE" id="PS51257">
    <property type="entry name" value="PROKAR_LIPOPROTEIN"/>
    <property type="match status" value="1"/>
</dbReference>
<sequence length="541" mass="60141">MSISKNFTRAGVVLAASALVLTACGGNGDNGGDAGTAEGESAAVAGGGTISVYNCEPQHLVPGNSTEVCGSKVLQQLFTGLVELDYDTYEVIPGVAESWDTEDSQTWTFTLGEDWTFQNGEEITAQTFVDTFNWVVNPENTQQSANFFDNVVGYDAVINEETDELEGLRAVDEYTLEIELAEPFAPFPQMLTYTAFYPMPSEAFEDIEAFEQAPIGNGRYQIDGSWEHDVQIAADRWEDFPGENPGLPERIEWRIYSDIDTAYMDVQAGNLDILDQTPPNRLTQIEADFGENSATFDTGSFTYLGLPLYQEEFQDEDVRHALSMAIDRQAVIDAIFDGAQTPATNIIPPMLPEAQDGICEWCEYNPEEAADLYEAAGGPSELTVWFNSGAGHEQWVEAVANQWRQNLGIEEVKFESLEFAQYLELHDNEEITGPFRLGWTLSYPSAQYAMEPIYTTGQSSNYTGFSNEEFDALIEEANAADPETSIELYQQAEEILLNEMPVLPMWFSNYTTVHSDRIDNGSLLMDQGTFLRLEQIVVTED</sequence>
<dbReference type="Gene3D" id="3.40.190.10">
    <property type="entry name" value="Periplasmic binding protein-like II"/>
    <property type="match status" value="1"/>
</dbReference>
<evidence type="ECO:0000313" key="4">
    <source>
        <dbReference type="Proteomes" id="UP001500368"/>
    </source>
</evidence>
<comment type="caution">
    <text evidence="3">The sequence shown here is derived from an EMBL/GenBank/DDBJ whole genome shotgun (WGS) entry which is preliminary data.</text>
</comment>
<dbReference type="Pfam" id="PF00496">
    <property type="entry name" value="SBP_bac_5"/>
    <property type="match status" value="1"/>
</dbReference>
<dbReference type="InterPro" id="IPR000914">
    <property type="entry name" value="SBP_5_dom"/>
</dbReference>
<keyword evidence="1" id="KW-0732">Signal</keyword>
<accession>A0ABP9FNL7</accession>